<reference evidence="3" key="1">
    <citation type="journal article" date="2019" name="Int. J. Syst. Evol. Microbiol.">
        <title>The Global Catalogue of Microorganisms (GCM) 10K type strain sequencing project: providing services to taxonomists for standard genome sequencing and annotation.</title>
        <authorList>
            <consortium name="The Broad Institute Genomics Platform"/>
            <consortium name="The Broad Institute Genome Sequencing Center for Infectious Disease"/>
            <person name="Wu L."/>
            <person name="Ma J."/>
        </authorList>
    </citation>
    <scope>NUCLEOTIDE SEQUENCE [LARGE SCALE GENOMIC DNA]</scope>
    <source>
        <strain evidence="3">CGMCC 1.10130</strain>
    </source>
</reference>
<dbReference type="RefSeq" id="WP_188708234.1">
    <property type="nucleotide sequence ID" value="NZ_BMDX01000011.1"/>
</dbReference>
<keyword evidence="3" id="KW-1185">Reference proteome</keyword>
<accession>A0A8J2U5Z7</accession>
<evidence type="ECO:0000256" key="1">
    <source>
        <dbReference type="SAM" id="MobiDB-lite"/>
    </source>
</evidence>
<feature type="compositionally biased region" description="Polar residues" evidence="1">
    <location>
        <begin position="176"/>
        <end position="186"/>
    </location>
</feature>
<name>A0A8J2U5Z7_9GAMM</name>
<evidence type="ECO:0000313" key="2">
    <source>
        <dbReference type="EMBL" id="GGA80817.1"/>
    </source>
</evidence>
<proteinExistence type="predicted"/>
<dbReference type="EMBL" id="BMDX01000011">
    <property type="protein sequence ID" value="GGA80817.1"/>
    <property type="molecule type" value="Genomic_DNA"/>
</dbReference>
<protein>
    <submittedName>
        <fullName evidence="2">Uncharacterized protein</fullName>
    </submittedName>
</protein>
<sequence>MQVIQLLSFRMNDTDFYYTDIGTSYNYGGNRYLAGSWAGLDSFEMRSAPAINEHSITLNDPDLALTITSYAGKWQWQPLSVRWLILDDAGNLEDDFMVLQGAITQPDANGTDSNRTLVLRVQENHTLELVHGHRTNTASQHSLVDSSDNCFEMLPFLDGVKLPWGKDGNGVVYVPNNGSNSGNTESAGDRDFGYRRNPQYSGPSEAEY</sequence>
<organism evidence="2 3">
    <name type="scientific">Neiella marina</name>
    <dbReference type="NCBI Taxonomy" id="508461"/>
    <lineage>
        <taxon>Bacteria</taxon>
        <taxon>Pseudomonadati</taxon>
        <taxon>Pseudomonadota</taxon>
        <taxon>Gammaproteobacteria</taxon>
        <taxon>Alteromonadales</taxon>
        <taxon>Echinimonadaceae</taxon>
        <taxon>Neiella</taxon>
    </lineage>
</organism>
<evidence type="ECO:0000313" key="3">
    <source>
        <dbReference type="Proteomes" id="UP000619743"/>
    </source>
</evidence>
<feature type="region of interest" description="Disordered" evidence="1">
    <location>
        <begin position="174"/>
        <end position="208"/>
    </location>
</feature>
<comment type="caution">
    <text evidence="2">The sequence shown here is derived from an EMBL/GenBank/DDBJ whole genome shotgun (WGS) entry which is preliminary data.</text>
</comment>
<dbReference type="AlphaFoldDB" id="A0A8J2U5Z7"/>
<gene>
    <name evidence="2" type="ORF">GCM10011369_23480</name>
</gene>
<dbReference type="Proteomes" id="UP000619743">
    <property type="component" value="Unassembled WGS sequence"/>
</dbReference>